<evidence type="ECO:0000256" key="11">
    <source>
        <dbReference type="RuleBase" id="RU003557"/>
    </source>
</evidence>
<dbReference type="PROSITE" id="PS00098">
    <property type="entry name" value="THIOLASE_1"/>
    <property type="match status" value="1"/>
</dbReference>
<reference evidence="14 15" key="1">
    <citation type="submission" date="2017-08" db="EMBL/GenBank/DDBJ databases">
        <title>Acidophilic green algal genome provides insights into adaptation to an acidic environment.</title>
        <authorList>
            <person name="Hirooka S."/>
            <person name="Hirose Y."/>
            <person name="Kanesaki Y."/>
            <person name="Higuchi S."/>
            <person name="Fujiwara T."/>
            <person name="Onuma R."/>
            <person name="Era A."/>
            <person name="Ohbayashi R."/>
            <person name="Uzuka A."/>
            <person name="Nozaki H."/>
            <person name="Yoshikawa H."/>
            <person name="Miyagishima S.Y."/>
        </authorList>
    </citation>
    <scope>NUCLEOTIDE SEQUENCE [LARGE SCALE GENOMIC DNA]</scope>
    <source>
        <strain evidence="14 15">NIES-2499</strain>
    </source>
</reference>
<evidence type="ECO:0000313" key="15">
    <source>
        <dbReference type="Proteomes" id="UP000232323"/>
    </source>
</evidence>
<dbReference type="Gene3D" id="3.40.47.10">
    <property type="match status" value="1"/>
</dbReference>
<gene>
    <name evidence="14" type="ORF">CEUSTIGMA_g5896.t1</name>
</gene>
<dbReference type="NCBIfam" id="TIGR01930">
    <property type="entry name" value="AcCoA-C-Actrans"/>
    <property type="match status" value="1"/>
</dbReference>
<dbReference type="InterPro" id="IPR002155">
    <property type="entry name" value="Thiolase"/>
</dbReference>
<dbReference type="InterPro" id="IPR020617">
    <property type="entry name" value="Thiolase_C"/>
</dbReference>
<dbReference type="EC" id="2.3.1.16" evidence="10"/>
<dbReference type="EMBL" id="BEGY01000032">
    <property type="protein sequence ID" value="GAX78456.1"/>
    <property type="molecule type" value="Genomic_DNA"/>
</dbReference>
<evidence type="ECO:0000256" key="6">
    <source>
        <dbReference type="ARBA" id="ARBA00022946"/>
    </source>
</evidence>
<evidence type="ECO:0000256" key="8">
    <source>
        <dbReference type="ARBA" id="ARBA00023140"/>
    </source>
</evidence>
<name>A0A250X5Z1_9CHLO</name>
<dbReference type="OrthoDB" id="5404651at2759"/>
<dbReference type="PANTHER" id="PTHR43853">
    <property type="entry name" value="3-KETOACYL-COA THIOLASE, PEROXISOMAL"/>
    <property type="match status" value="1"/>
</dbReference>
<keyword evidence="5" id="KW-0276">Fatty acid metabolism</keyword>
<dbReference type="GO" id="GO:0010124">
    <property type="term" value="P:phenylacetate catabolic process"/>
    <property type="evidence" value="ECO:0007669"/>
    <property type="project" value="TreeGrafter"/>
</dbReference>
<keyword evidence="4 11" id="KW-0808">Transferase</keyword>
<comment type="similarity">
    <text evidence="3 11">Belongs to the thiolase-like superfamily. Thiolase family.</text>
</comment>
<dbReference type="PROSITE" id="PS00099">
    <property type="entry name" value="THIOLASE_3"/>
    <property type="match status" value="1"/>
</dbReference>
<feature type="domain" description="Thiolase N-terminal" evidence="12">
    <location>
        <begin position="48"/>
        <end position="302"/>
    </location>
</feature>
<keyword evidence="9 11" id="KW-0012">Acyltransferase</keyword>
<dbReference type="InterPro" id="IPR016039">
    <property type="entry name" value="Thiolase-like"/>
</dbReference>
<comment type="subcellular location">
    <subcellularLocation>
        <location evidence="1">Peroxisome</location>
    </subcellularLocation>
</comment>
<keyword evidence="7" id="KW-0443">Lipid metabolism</keyword>
<evidence type="ECO:0000313" key="14">
    <source>
        <dbReference type="EMBL" id="GAX78456.1"/>
    </source>
</evidence>
<evidence type="ECO:0000256" key="3">
    <source>
        <dbReference type="ARBA" id="ARBA00010982"/>
    </source>
</evidence>
<dbReference type="Pfam" id="PF02803">
    <property type="entry name" value="Thiolase_C"/>
    <property type="match status" value="1"/>
</dbReference>
<dbReference type="GO" id="GO:0003988">
    <property type="term" value="F:acetyl-CoA C-acyltransferase activity"/>
    <property type="evidence" value="ECO:0007669"/>
    <property type="project" value="UniProtKB-EC"/>
</dbReference>
<dbReference type="AlphaFoldDB" id="A0A250X5Z1"/>
<evidence type="ECO:0000256" key="2">
    <source>
        <dbReference type="ARBA" id="ARBA00004872"/>
    </source>
</evidence>
<evidence type="ECO:0000256" key="1">
    <source>
        <dbReference type="ARBA" id="ARBA00004275"/>
    </source>
</evidence>
<keyword evidence="8" id="KW-0576">Peroxisome</keyword>
<proteinExistence type="inferred from homology"/>
<keyword evidence="6" id="KW-0809">Transit peptide</keyword>
<dbReference type="InterPro" id="IPR020610">
    <property type="entry name" value="Thiolase_AS"/>
</dbReference>
<dbReference type="InterPro" id="IPR050215">
    <property type="entry name" value="Thiolase-like_sf_Thiolase"/>
</dbReference>
<dbReference type="GO" id="GO:0005777">
    <property type="term" value="C:peroxisome"/>
    <property type="evidence" value="ECO:0007669"/>
    <property type="project" value="UniProtKB-SubCell"/>
</dbReference>
<feature type="domain" description="Thiolase C-terminal" evidence="13">
    <location>
        <begin position="312"/>
        <end position="434"/>
    </location>
</feature>
<evidence type="ECO:0000259" key="12">
    <source>
        <dbReference type="Pfam" id="PF00108"/>
    </source>
</evidence>
<dbReference type="CDD" id="cd00751">
    <property type="entry name" value="thiolase"/>
    <property type="match status" value="1"/>
</dbReference>
<dbReference type="Pfam" id="PF00108">
    <property type="entry name" value="Thiolase_N"/>
    <property type="match status" value="1"/>
</dbReference>
<dbReference type="Proteomes" id="UP000232323">
    <property type="component" value="Unassembled WGS sequence"/>
</dbReference>
<organism evidence="14 15">
    <name type="scientific">Chlamydomonas eustigma</name>
    <dbReference type="NCBI Taxonomy" id="1157962"/>
    <lineage>
        <taxon>Eukaryota</taxon>
        <taxon>Viridiplantae</taxon>
        <taxon>Chlorophyta</taxon>
        <taxon>core chlorophytes</taxon>
        <taxon>Chlorophyceae</taxon>
        <taxon>CS clade</taxon>
        <taxon>Chlamydomonadales</taxon>
        <taxon>Chlamydomonadaceae</taxon>
        <taxon>Chlamydomonas</taxon>
    </lineage>
</organism>
<dbReference type="SUPFAM" id="SSF53901">
    <property type="entry name" value="Thiolase-like"/>
    <property type="match status" value="2"/>
</dbReference>
<dbReference type="InterPro" id="IPR020613">
    <property type="entry name" value="Thiolase_CS"/>
</dbReference>
<evidence type="ECO:0000256" key="4">
    <source>
        <dbReference type="ARBA" id="ARBA00022679"/>
    </source>
</evidence>
<dbReference type="STRING" id="1157962.A0A250X5Z1"/>
<evidence type="ECO:0000259" key="13">
    <source>
        <dbReference type="Pfam" id="PF02803"/>
    </source>
</evidence>
<evidence type="ECO:0000256" key="5">
    <source>
        <dbReference type="ARBA" id="ARBA00022832"/>
    </source>
</evidence>
<accession>A0A250X5Z1</accession>
<dbReference type="PANTHER" id="PTHR43853:SF8">
    <property type="entry name" value="3-KETOACYL-COA THIOLASE, PEROXISOMAL"/>
    <property type="match status" value="1"/>
</dbReference>
<dbReference type="GO" id="GO:0006635">
    <property type="term" value="P:fatty acid beta-oxidation"/>
    <property type="evidence" value="ECO:0007669"/>
    <property type="project" value="TreeGrafter"/>
</dbReference>
<protein>
    <recommendedName>
        <fullName evidence="10">acetyl-CoA C-acyltransferase</fullName>
        <ecNumber evidence="10">2.3.1.16</ecNumber>
    </recommendedName>
</protein>
<evidence type="ECO:0000256" key="10">
    <source>
        <dbReference type="ARBA" id="ARBA00024073"/>
    </source>
</evidence>
<dbReference type="InterPro" id="IPR020616">
    <property type="entry name" value="Thiolase_N"/>
</dbReference>
<comment type="caution">
    <text evidence="14">The sequence shown here is derived from an EMBL/GenBank/DDBJ whole genome shotgun (WGS) entry which is preliminary data.</text>
</comment>
<evidence type="ECO:0000256" key="7">
    <source>
        <dbReference type="ARBA" id="ARBA00023098"/>
    </source>
</evidence>
<dbReference type="InterPro" id="IPR020615">
    <property type="entry name" value="Thiolase_acyl_enz_int_AS"/>
</dbReference>
<dbReference type="FunFam" id="3.40.47.10:FF:000032">
    <property type="entry name" value="Peroxisomal 3-ketoacyl-CoA thiolase"/>
    <property type="match status" value="1"/>
</dbReference>
<keyword evidence="15" id="KW-1185">Reference proteome</keyword>
<comment type="pathway">
    <text evidence="2">Lipid metabolism; fatty acid metabolism.</text>
</comment>
<evidence type="ECO:0000256" key="9">
    <source>
        <dbReference type="ARBA" id="ARBA00023315"/>
    </source>
</evidence>
<sequence length="459" mass="47968">MERSNDRLSVLARQMMPVADTMLGLSLNPCSAGDSAAYERRNTSDDDVVLVSCLRTPLTKAKRGGLANSDAVDMLTAVFKGVLDQTKIDPKVIGDIVIGSVLGPSSQRANECRIACFLAGIPETVPVHTVNRQCSSGLQAIASVAAAIKAGFYTVGLAGGVETMTNNAMSWDGGINPRIKEVPQAASCLMPMGVTSENVAEKFGVDRKTQDSFAVTSHKKAAAAQAAGKFREEIVPVHTKVVDSKTGVETRALISEDDGIRGETTLESLGKLQTVFKKNGTTTAGSSSQITDGASAALLMTRAEAVRRGLPILGIFRSFAAVGVDPAVMGIGPALAIPEAVAMAGLTLDDIDVYEINEAFASQATYCVKKLGLDPIRVNPNGGAIALGHPLGATGCRMTATLLHEMRRRGRSARFGVVSMCIGSGMGAAAVFERGGEADDLPVRPINKQNHLSKDAVVA</sequence>
<dbReference type="PROSITE" id="PS00737">
    <property type="entry name" value="THIOLASE_2"/>
    <property type="match status" value="1"/>
</dbReference>